<dbReference type="AGR" id="ZFIN:ZDB-GENE-070912-388"/>
<dbReference type="KEGG" id="dre:100537676"/>
<dbReference type="AlphaFoldDB" id="A0A8M1RSR5"/>
<dbReference type="GO" id="GO:0031295">
    <property type="term" value="P:T cell costimulation"/>
    <property type="evidence" value="ECO:0000318"/>
    <property type="project" value="GO_Central"/>
</dbReference>
<evidence type="ECO:0000313" key="7">
    <source>
        <dbReference type="RefSeq" id="XP_003199259.1"/>
    </source>
</evidence>
<dbReference type="PANTHER" id="PTHR24100">
    <property type="entry name" value="BUTYROPHILIN"/>
    <property type="match status" value="1"/>
</dbReference>
<evidence type="ECO:0000313" key="6">
    <source>
        <dbReference type="Proteomes" id="UP000000437"/>
    </source>
</evidence>
<dbReference type="FunFam" id="2.60.40.10:FF:002925">
    <property type="entry name" value="HERV-H LTR-associating 2a, tandem duplicate 2"/>
    <property type="match status" value="1"/>
</dbReference>
<dbReference type="InterPro" id="IPR013783">
    <property type="entry name" value="Ig-like_fold"/>
</dbReference>
<keyword evidence="3" id="KW-0393">Immunoglobulin domain</keyword>
<dbReference type="InterPro" id="IPR053896">
    <property type="entry name" value="BTN3A2-like_Ig-C"/>
</dbReference>
<evidence type="ECO:0000313" key="8">
    <source>
        <dbReference type="ZFIN" id="ZDB-GENE-070912-388"/>
    </source>
</evidence>
<feature type="domain" description="Ig-like" evidence="5">
    <location>
        <begin position="51"/>
        <end position="148"/>
    </location>
</feature>
<dbReference type="GO" id="GO:0042130">
    <property type="term" value="P:negative regulation of T cell proliferation"/>
    <property type="evidence" value="ECO:0000318"/>
    <property type="project" value="GO_Central"/>
</dbReference>
<accession>A0A8M1RSR5</accession>
<dbReference type="CTD" id="79679"/>
<dbReference type="RefSeq" id="XP_003199259.1">
    <property type="nucleotide sequence ID" value="XM_003199211.7"/>
</dbReference>
<protein>
    <submittedName>
        <fullName evidence="7">V-set domain-containing T-cell activation inhibitor 1</fullName>
    </submittedName>
</protein>
<evidence type="ECO:0000256" key="2">
    <source>
        <dbReference type="ARBA" id="ARBA00023136"/>
    </source>
</evidence>
<dbReference type="SMART" id="SM00406">
    <property type="entry name" value="IGv"/>
    <property type="match status" value="1"/>
</dbReference>
<dbReference type="OrthoDB" id="8901134at2759"/>
<evidence type="ECO:0000256" key="3">
    <source>
        <dbReference type="ARBA" id="ARBA00023319"/>
    </source>
</evidence>
<name>A0A8M1RSR5_DANRE</name>
<evidence type="ECO:0000256" key="4">
    <source>
        <dbReference type="SAM" id="Phobius"/>
    </source>
</evidence>
<dbReference type="GeneID" id="100537676"/>
<dbReference type="Proteomes" id="UP000000437">
    <property type="component" value="Chromosome 9"/>
</dbReference>
<feature type="transmembrane region" description="Helical" evidence="4">
    <location>
        <begin position="7"/>
        <end position="33"/>
    </location>
</feature>
<sequence length="273" mass="29456">MASIGQIIFGSMICLIVVMSGIIVFILAIAFSVSQGTVESISPTTVGNLDDDVMLGCRFLSNTGNGQFSDVSITWLKDSVSGVVYEYKNKAAQLQTQNAQFSNRAQLFPDSISTGNASLLLRNIKLEDDGVYRCTVNAAKVSGTAIVTLRVAAFSAPTFTELTNGSLSAVATKWFPQPEVNWYNQSGQILNSSTSFFNIAGIIHVSSLLQDPVKENETYRCLIQNSLVVAVSEATVTAHKVAQSTYFIFNAASTKKSCLHLLVTVLILLYGVR</sequence>
<proteinExistence type="predicted"/>
<dbReference type="Gene3D" id="2.60.40.10">
    <property type="entry name" value="Immunoglobulins"/>
    <property type="match status" value="2"/>
</dbReference>
<dbReference type="SMART" id="SM00409">
    <property type="entry name" value="IG"/>
    <property type="match status" value="1"/>
</dbReference>
<dbReference type="Pfam" id="PF07686">
    <property type="entry name" value="V-set"/>
    <property type="match status" value="1"/>
</dbReference>
<dbReference type="FunCoup" id="A0A8M1RSR5">
    <property type="interactions" value="1193"/>
</dbReference>
<gene>
    <name evidence="7 8" type="primary">vtcn1</name>
</gene>
<keyword evidence="4" id="KW-0812">Transmembrane</keyword>
<comment type="subcellular location">
    <subcellularLocation>
        <location evidence="1">Membrane</location>
    </subcellularLocation>
</comment>
<dbReference type="GO" id="GO:0042102">
    <property type="term" value="P:positive regulation of T cell proliferation"/>
    <property type="evidence" value="ECO:0000318"/>
    <property type="project" value="GO_Central"/>
</dbReference>
<keyword evidence="2 4" id="KW-0472">Membrane</keyword>
<dbReference type="FunFam" id="2.60.40.10:FF:000590">
    <property type="entry name" value="V-set domain-containing T cell activation inhibitor 1"/>
    <property type="match status" value="1"/>
</dbReference>
<feature type="domain" description="Ig-like" evidence="5">
    <location>
        <begin position="166"/>
        <end position="237"/>
    </location>
</feature>
<dbReference type="GO" id="GO:0009897">
    <property type="term" value="C:external side of plasma membrane"/>
    <property type="evidence" value="ECO:0000318"/>
    <property type="project" value="GO_Central"/>
</dbReference>
<dbReference type="GO" id="GO:0006955">
    <property type="term" value="P:immune response"/>
    <property type="evidence" value="ECO:0000318"/>
    <property type="project" value="GO_Central"/>
</dbReference>
<dbReference type="ZFIN" id="ZDB-GENE-070912-388">
    <property type="gene designation" value="vtcn1"/>
</dbReference>
<keyword evidence="4" id="KW-1133">Transmembrane helix</keyword>
<dbReference type="InterPro" id="IPR013106">
    <property type="entry name" value="Ig_V-set"/>
</dbReference>
<dbReference type="GO" id="GO:0007166">
    <property type="term" value="P:cell surface receptor signaling pathway"/>
    <property type="evidence" value="ECO:0000318"/>
    <property type="project" value="GO_Central"/>
</dbReference>
<dbReference type="InterPro" id="IPR007110">
    <property type="entry name" value="Ig-like_dom"/>
</dbReference>
<dbReference type="InterPro" id="IPR003599">
    <property type="entry name" value="Ig_sub"/>
</dbReference>
<dbReference type="PANTHER" id="PTHR24100:SF0">
    <property type="entry name" value="V-SET DOMAIN-CONTAINING T-CELL ACTIVATION INHIBITOR 1"/>
    <property type="match status" value="1"/>
</dbReference>
<dbReference type="InterPro" id="IPR050504">
    <property type="entry name" value="IgSF_BTN/MOG"/>
</dbReference>
<dbReference type="PROSITE" id="PS50835">
    <property type="entry name" value="IG_LIKE"/>
    <property type="match status" value="2"/>
</dbReference>
<keyword evidence="6" id="KW-1185">Reference proteome</keyword>
<reference evidence="7" key="1">
    <citation type="submission" date="2025-08" db="UniProtKB">
        <authorList>
            <consortium name="RefSeq"/>
        </authorList>
    </citation>
    <scope>IDENTIFICATION</scope>
    <source>
        <strain evidence="7">Tuebingen</strain>
        <tissue evidence="7">Fibroblasts and whole tissue</tissue>
    </source>
</reference>
<evidence type="ECO:0000256" key="1">
    <source>
        <dbReference type="ARBA" id="ARBA00004370"/>
    </source>
</evidence>
<dbReference type="InterPro" id="IPR036179">
    <property type="entry name" value="Ig-like_dom_sf"/>
</dbReference>
<dbReference type="Pfam" id="PF22705">
    <property type="entry name" value="C2-set_3"/>
    <property type="match status" value="1"/>
</dbReference>
<dbReference type="SUPFAM" id="SSF48726">
    <property type="entry name" value="Immunoglobulin"/>
    <property type="match status" value="2"/>
</dbReference>
<evidence type="ECO:0000259" key="5">
    <source>
        <dbReference type="PROSITE" id="PS50835"/>
    </source>
</evidence>
<dbReference type="GO" id="GO:0071222">
    <property type="term" value="P:cellular response to lipopolysaccharide"/>
    <property type="evidence" value="ECO:0000318"/>
    <property type="project" value="GO_Central"/>
</dbReference>
<organism evidence="6 7">
    <name type="scientific">Danio rerio</name>
    <name type="common">Zebrafish</name>
    <name type="synonym">Brachydanio rerio</name>
    <dbReference type="NCBI Taxonomy" id="7955"/>
    <lineage>
        <taxon>Eukaryota</taxon>
        <taxon>Metazoa</taxon>
        <taxon>Chordata</taxon>
        <taxon>Craniata</taxon>
        <taxon>Vertebrata</taxon>
        <taxon>Euteleostomi</taxon>
        <taxon>Actinopterygii</taxon>
        <taxon>Neopterygii</taxon>
        <taxon>Teleostei</taxon>
        <taxon>Ostariophysi</taxon>
        <taxon>Cypriniformes</taxon>
        <taxon>Danionidae</taxon>
        <taxon>Danioninae</taxon>
        <taxon>Danio</taxon>
    </lineage>
</organism>